<dbReference type="InterPro" id="IPR036503">
    <property type="entry name" value="Ald_Fedxn_OxRdtase_N_sf"/>
</dbReference>
<dbReference type="STRING" id="83767.SAMN05660652_02875"/>
<organism evidence="10 11">
    <name type="scientific">Propionivibrio dicarboxylicus</name>
    <dbReference type="NCBI Taxonomy" id="83767"/>
    <lineage>
        <taxon>Bacteria</taxon>
        <taxon>Pseudomonadati</taxon>
        <taxon>Pseudomonadota</taxon>
        <taxon>Betaproteobacteria</taxon>
        <taxon>Rhodocyclales</taxon>
        <taxon>Rhodocyclaceae</taxon>
        <taxon>Propionivibrio</taxon>
    </lineage>
</organism>
<accession>A0A1G8HY75</accession>
<dbReference type="Pfam" id="PF01314">
    <property type="entry name" value="AFOR_C"/>
    <property type="match status" value="1"/>
</dbReference>
<dbReference type="EMBL" id="FNCY01000013">
    <property type="protein sequence ID" value="SDI11616.1"/>
    <property type="molecule type" value="Genomic_DNA"/>
</dbReference>
<dbReference type="SUPFAM" id="SSF48310">
    <property type="entry name" value="Aldehyde ferredoxin oxidoreductase, C-terminal domains"/>
    <property type="match status" value="1"/>
</dbReference>
<dbReference type="GO" id="GO:0009055">
    <property type="term" value="F:electron transfer activity"/>
    <property type="evidence" value="ECO:0007669"/>
    <property type="project" value="InterPro"/>
</dbReference>
<comment type="cofactor">
    <cofactor evidence="8">
        <name>tungstopterin</name>
        <dbReference type="ChEBI" id="CHEBI:30402"/>
    </cofactor>
</comment>
<keyword evidence="3" id="KW-0004">4Fe-4S</keyword>
<dbReference type="Gene3D" id="3.60.9.10">
    <property type="entry name" value="Aldehyde ferredoxin oxidoreductase, N-terminal domain"/>
    <property type="match status" value="1"/>
</dbReference>
<dbReference type="InterPro" id="IPR001203">
    <property type="entry name" value="OxRdtase_Ald_Fedxn_C"/>
</dbReference>
<evidence type="ECO:0000259" key="9">
    <source>
        <dbReference type="SMART" id="SM00790"/>
    </source>
</evidence>
<proteinExistence type="inferred from homology"/>
<dbReference type="PANTHER" id="PTHR30038">
    <property type="entry name" value="ALDEHYDE FERREDOXIN OXIDOREDUCTASE"/>
    <property type="match status" value="1"/>
</dbReference>
<dbReference type="InterPro" id="IPR013983">
    <property type="entry name" value="Ald_Fedxn_OxRdtase_N"/>
</dbReference>
<dbReference type="InterPro" id="IPR013985">
    <property type="entry name" value="Ald_Fedxn_OxRdtase_dom3"/>
</dbReference>
<dbReference type="Pfam" id="PF02730">
    <property type="entry name" value="AFOR_N"/>
    <property type="match status" value="1"/>
</dbReference>
<keyword evidence="11" id="KW-1185">Reference proteome</keyword>
<evidence type="ECO:0000256" key="1">
    <source>
        <dbReference type="ARBA" id="ARBA00001966"/>
    </source>
</evidence>
<dbReference type="RefSeq" id="WP_176785909.1">
    <property type="nucleotide sequence ID" value="NZ_FNCY01000013.1"/>
</dbReference>
<evidence type="ECO:0000256" key="5">
    <source>
        <dbReference type="ARBA" id="ARBA00023002"/>
    </source>
</evidence>
<feature type="domain" description="Aldehyde ferredoxin oxidoreductase N-terminal" evidence="9">
    <location>
        <begin position="16"/>
        <end position="218"/>
    </location>
</feature>
<evidence type="ECO:0000256" key="4">
    <source>
        <dbReference type="ARBA" id="ARBA00022723"/>
    </source>
</evidence>
<dbReference type="InterPro" id="IPR051919">
    <property type="entry name" value="W-dependent_AOR"/>
</dbReference>
<dbReference type="Proteomes" id="UP000198607">
    <property type="component" value="Unassembled WGS sequence"/>
</dbReference>
<keyword evidence="6" id="KW-0408">Iron</keyword>
<dbReference type="PANTHER" id="PTHR30038:SF0">
    <property type="entry name" value="TUNGSTEN-CONTAINING ALDEHYDE FERREDOXIN OXIDOREDUCTASE"/>
    <property type="match status" value="1"/>
</dbReference>
<keyword evidence="7" id="KW-0411">Iron-sulfur</keyword>
<dbReference type="GO" id="GO:0051539">
    <property type="term" value="F:4 iron, 4 sulfur cluster binding"/>
    <property type="evidence" value="ECO:0007669"/>
    <property type="project" value="UniProtKB-KW"/>
</dbReference>
<evidence type="ECO:0000256" key="6">
    <source>
        <dbReference type="ARBA" id="ARBA00023004"/>
    </source>
</evidence>
<dbReference type="SMART" id="SM00790">
    <property type="entry name" value="AFOR_N"/>
    <property type="match status" value="1"/>
</dbReference>
<evidence type="ECO:0000256" key="2">
    <source>
        <dbReference type="ARBA" id="ARBA00011032"/>
    </source>
</evidence>
<dbReference type="AlphaFoldDB" id="A0A1G8HY75"/>
<evidence type="ECO:0000256" key="3">
    <source>
        <dbReference type="ARBA" id="ARBA00022485"/>
    </source>
</evidence>
<reference evidence="10 11" key="1">
    <citation type="submission" date="2016-10" db="EMBL/GenBank/DDBJ databases">
        <authorList>
            <person name="de Groot N.N."/>
        </authorList>
    </citation>
    <scope>NUCLEOTIDE SEQUENCE [LARGE SCALE GENOMIC DNA]</scope>
    <source>
        <strain evidence="10 11">DSM 5885</strain>
    </source>
</reference>
<dbReference type="Gene3D" id="1.10.569.10">
    <property type="entry name" value="Aldehyde Ferredoxin Oxidoreductase Protein, subunit A, domain 2"/>
    <property type="match status" value="1"/>
</dbReference>
<sequence length="625" mass="68082">MQTKNGTRKQIQGQGYVGWILRVNLDSGTIGKEPLYEDLVRDFVGGAGLAARIFYDEVPAKIDAFAPENKLIMMTGPVNGTMVPTASRAVLCAKSPTTGSFFHSSFGGFFAPELKAAGYDGMIIEGKAEHPVYLWIDDGTVEIRDARHLWGQSTFHAQAAIRKEIGDDEIHVASIGVAGEAGLAYAMVLLDMRAAGRGGVGAVMGSKNLKAMAVRGTGGVSVPNMFGVYNKAQRLNDLVATTPAIQGLSSYGTPRNVASMNDAGILPTRNWQTEVFEGMQNITGEAMKEKIVKGNRACMACSINCTKYSVVPDGPYKSIINGADYETIYGFGSCCAVDNMEALCKADELCDEYGIDLISASVCISWAMEAYEKGMLTRDDTDGIDLRFGNADAMIEVLEKIGRNEPGIGALLAKGTREAARIVGKGTERFAMQNKGIEWAGHTCRPFPACAVGYATGPRGGSHHDIRPTAEKSGLVDRKVLEGKGALAVEVNHWLIFADSMGLCHLGEPIWGPLKISQNQIEALNAITDWNLSYDEARKIAERQWNMIRCLSAREGFTRDYDQLPIRFMEEPIPEGPMKGSVISRETLERLKDDYYEYRGWDKKTGNPTPAKLKELGLEFAIDDF</sequence>
<name>A0A1G8HY75_9RHOO</name>
<dbReference type="Gene3D" id="1.10.599.10">
    <property type="entry name" value="Aldehyde Ferredoxin Oxidoreductase Protein, subunit A, domain 3"/>
    <property type="match status" value="1"/>
</dbReference>
<evidence type="ECO:0000256" key="7">
    <source>
        <dbReference type="ARBA" id="ARBA00023014"/>
    </source>
</evidence>
<dbReference type="GO" id="GO:0046872">
    <property type="term" value="F:metal ion binding"/>
    <property type="evidence" value="ECO:0007669"/>
    <property type="project" value="UniProtKB-KW"/>
</dbReference>
<evidence type="ECO:0000313" key="11">
    <source>
        <dbReference type="Proteomes" id="UP000198607"/>
    </source>
</evidence>
<evidence type="ECO:0000313" key="10">
    <source>
        <dbReference type="EMBL" id="SDI11616.1"/>
    </source>
</evidence>
<dbReference type="InterPro" id="IPR013984">
    <property type="entry name" value="Ald_Fedxn_OxRdtase_dom2"/>
</dbReference>
<gene>
    <name evidence="10" type="ORF">SAMN05660652_02875</name>
</gene>
<comment type="similarity">
    <text evidence="2">Belongs to the AOR/FOR family.</text>
</comment>
<keyword evidence="4" id="KW-0479">Metal-binding</keyword>
<dbReference type="GO" id="GO:0016625">
    <property type="term" value="F:oxidoreductase activity, acting on the aldehyde or oxo group of donors, iron-sulfur protein as acceptor"/>
    <property type="evidence" value="ECO:0007669"/>
    <property type="project" value="InterPro"/>
</dbReference>
<dbReference type="SUPFAM" id="SSF56228">
    <property type="entry name" value="Aldehyde ferredoxin oxidoreductase, N-terminal domain"/>
    <property type="match status" value="1"/>
</dbReference>
<protein>
    <submittedName>
        <fullName evidence="10">Aldehyde:ferredoxin oxidoreductase</fullName>
    </submittedName>
</protein>
<keyword evidence="5" id="KW-0560">Oxidoreductase</keyword>
<comment type="cofactor">
    <cofactor evidence="1">
        <name>[4Fe-4S] cluster</name>
        <dbReference type="ChEBI" id="CHEBI:49883"/>
    </cofactor>
</comment>
<dbReference type="InterPro" id="IPR036021">
    <property type="entry name" value="Tungsten_al_ferr_oxy-like_C"/>
</dbReference>
<evidence type="ECO:0000256" key="8">
    <source>
        <dbReference type="ARBA" id="ARBA00049934"/>
    </source>
</evidence>